<gene>
    <name evidence="2" type="ORF">PXEA_LOCUS16747</name>
</gene>
<evidence type="ECO:0000313" key="3">
    <source>
        <dbReference type="Proteomes" id="UP000784294"/>
    </source>
</evidence>
<name>A0A448WYB7_9PLAT</name>
<reference evidence="2" key="1">
    <citation type="submission" date="2018-11" db="EMBL/GenBank/DDBJ databases">
        <authorList>
            <consortium name="Pathogen Informatics"/>
        </authorList>
    </citation>
    <scope>NUCLEOTIDE SEQUENCE</scope>
</reference>
<organism evidence="2 3">
    <name type="scientific">Protopolystoma xenopodis</name>
    <dbReference type="NCBI Taxonomy" id="117903"/>
    <lineage>
        <taxon>Eukaryota</taxon>
        <taxon>Metazoa</taxon>
        <taxon>Spiralia</taxon>
        <taxon>Lophotrochozoa</taxon>
        <taxon>Platyhelminthes</taxon>
        <taxon>Monogenea</taxon>
        <taxon>Polyopisthocotylea</taxon>
        <taxon>Polystomatidea</taxon>
        <taxon>Polystomatidae</taxon>
        <taxon>Protopolystoma</taxon>
    </lineage>
</organism>
<feature type="compositionally biased region" description="Polar residues" evidence="1">
    <location>
        <begin position="1"/>
        <end position="10"/>
    </location>
</feature>
<accession>A0A448WYB7</accession>
<dbReference type="EMBL" id="CAAALY010061241">
    <property type="protein sequence ID" value="VEL23307.1"/>
    <property type="molecule type" value="Genomic_DNA"/>
</dbReference>
<dbReference type="Proteomes" id="UP000784294">
    <property type="component" value="Unassembled WGS sequence"/>
</dbReference>
<dbReference type="AlphaFoldDB" id="A0A448WYB7"/>
<keyword evidence="3" id="KW-1185">Reference proteome</keyword>
<proteinExistence type="predicted"/>
<evidence type="ECO:0000313" key="2">
    <source>
        <dbReference type="EMBL" id="VEL23307.1"/>
    </source>
</evidence>
<evidence type="ECO:0000256" key="1">
    <source>
        <dbReference type="SAM" id="MobiDB-lite"/>
    </source>
</evidence>
<comment type="caution">
    <text evidence="2">The sequence shown here is derived from an EMBL/GenBank/DDBJ whole genome shotgun (WGS) entry which is preliminary data.</text>
</comment>
<sequence>MPQPSSTGPSLLNRPPNPLGASTCSTRSDGGGLCQVSCKGASSSPHLRSTVSGHVETGELGLLARLRALNASSEVISQLGQPMHTSIGGQASAP</sequence>
<feature type="region of interest" description="Disordered" evidence="1">
    <location>
        <begin position="1"/>
        <end position="30"/>
    </location>
</feature>
<protein>
    <submittedName>
        <fullName evidence="2">Uncharacterized protein</fullName>
    </submittedName>
</protein>